<feature type="domain" description="N-acetyltransferase" evidence="4">
    <location>
        <begin position="2"/>
        <end position="150"/>
    </location>
</feature>
<dbReference type="AlphaFoldDB" id="A0AAU7D0P3"/>
<evidence type="ECO:0000313" key="5">
    <source>
        <dbReference type="EMBL" id="XBH10803.1"/>
    </source>
</evidence>
<organism evidence="5">
    <name type="scientific">Edaphobacter paludis</name>
    <dbReference type="NCBI Taxonomy" id="3035702"/>
    <lineage>
        <taxon>Bacteria</taxon>
        <taxon>Pseudomonadati</taxon>
        <taxon>Acidobacteriota</taxon>
        <taxon>Terriglobia</taxon>
        <taxon>Terriglobales</taxon>
        <taxon>Acidobacteriaceae</taxon>
        <taxon>Edaphobacter</taxon>
    </lineage>
</organism>
<proteinExistence type="inferred from homology"/>
<dbReference type="Gene3D" id="3.40.630.30">
    <property type="match status" value="1"/>
</dbReference>
<keyword evidence="3" id="KW-0012">Acyltransferase</keyword>
<dbReference type="GO" id="GO:0008080">
    <property type="term" value="F:N-acetyltransferase activity"/>
    <property type="evidence" value="ECO:0007669"/>
    <property type="project" value="UniProtKB-ARBA"/>
</dbReference>
<dbReference type="InterPro" id="IPR016181">
    <property type="entry name" value="Acyl_CoA_acyltransferase"/>
</dbReference>
<dbReference type="InterPro" id="IPR000182">
    <property type="entry name" value="GNAT_dom"/>
</dbReference>
<accession>A0AAU7D0P3</accession>
<dbReference type="PANTHER" id="PTHR10545:SF29">
    <property type="entry name" value="GH14572P-RELATED"/>
    <property type="match status" value="1"/>
</dbReference>
<evidence type="ECO:0000313" key="6">
    <source>
        <dbReference type="EMBL" id="XBH14231.1"/>
    </source>
</evidence>
<protein>
    <submittedName>
        <fullName evidence="5">GNAT family N-acetyltransferase</fullName>
    </submittedName>
</protein>
<gene>
    <name evidence="5" type="ORF">P4G45_03490</name>
    <name evidence="6" type="ORF">P8936_03455</name>
</gene>
<evidence type="ECO:0000256" key="2">
    <source>
        <dbReference type="ARBA" id="ARBA00022679"/>
    </source>
</evidence>
<keyword evidence="2" id="KW-0808">Transferase</keyword>
<dbReference type="RefSeq" id="WP_348268294.1">
    <property type="nucleotide sequence ID" value="NZ_CP121194.1"/>
</dbReference>
<dbReference type="CDD" id="cd04301">
    <property type="entry name" value="NAT_SF"/>
    <property type="match status" value="1"/>
</dbReference>
<dbReference type="InterPro" id="IPR051016">
    <property type="entry name" value="Diverse_Substrate_AcTransf"/>
</dbReference>
<dbReference type="PROSITE" id="PS51186">
    <property type="entry name" value="GNAT"/>
    <property type="match status" value="1"/>
</dbReference>
<dbReference type="PANTHER" id="PTHR10545">
    <property type="entry name" value="DIAMINE N-ACETYLTRANSFERASE"/>
    <property type="match status" value="1"/>
</dbReference>
<evidence type="ECO:0000259" key="4">
    <source>
        <dbReference type="PROSITE" id="PS51186"/>
    </source>
</evidence>
<dbReference type="SUPFAM" id="SSF55729">
    <property type="entry name" value="Acyl-CoA N-acyltransferases (Nat)"/>
    <property type="match status" value="1"/>
</dbReference>
<accession>A0AAU7DA14</accession>
<dbReference type="Pfam" id="PF00583">
    <property type="entry name" value="Acetyltransf_1"/>
    <property type="match status" value="1"/>
</dbReference>
<dbReference type="EMBL" id="CP121195">
    <property type="protein sequence ID" value="XBH14231.1"/>
    <property type="molecule type" value="Genomic_DNA"/>
</dbReference>
<name>A0AAU7D0P3_9BACT</name>
<dbReference type="EMBL" id="CP121194">
    <property type="protein sequence ID" value="XBH10803.1"/>
    <property type="molecule type" value="Genomic_DNA"/>
</dbReference>
<dbReference type="FunFam" id="3.40.630.30:FF:000064">
    <property type="entry name" value="GNAT family acetyltransferase"/>
    <property type="match status" value="1"/>
</dbReference>
<reference evidence="5" key="1">
    <citation type="submission" date="2023-03" db="EMBL/GenBank/DDBJ databases">
        <title>Edaphobacter sp.</title>
        <authorList>
            <person name="Huber K.J."/>
            <person name="Papendorf J."/>
            <person name="Pilke C."/>
            <person name="Bunk B."/>
            <person name="Sproeer C."/>
            <person name="Pester M."/>
        </authorList>
    </citation>
    <scope>NUCLEOTIDE SEQUENCE</scope>
    <source>
        <strain evidence="5">DSM 109919</strain>
        <strain evidence="6">DSM 109920</strain>
    </source>
</reference>
<dbReference type="KEGG" id="epl:P4G45_03490"/>
<evidence type="ECO:0000256" key="3">
    <source>
        <dbReference type="ARBA" id="ARBA00023315"/>
    </source>
</evidence>
<comment type="similarity">
    <text evidence="1">Belongs to the acetyltransferase family.</text>
</comment>
<sequence>MLNIRPATPADVPQILAFIRDLATYEREPDAVHATEADLLRDGFGPTPRFHCLIADWDGIPAGFALYFHNYSTWRGHTGIHVEDLFVHPEHRGRGIGKALLTRVAAVAVEEGCHRLQWDVLEWNTPAIGFYEQLGAQMLMEWRTMRVNHEALPALAVQSK</sequence>
<evidence type="ECO:0000256" key="1">
    <source>
        <dbReference type="ARBA" id="ARBA00008694"/>
    </source>
</evidence>